<reference evidence="2" key="1">
    <citation type="journal article" date="2023" name="Nat. Plants">
        <title>Single-cell RNA sequencing provides a high-resolution roadmap for understanding the multicellular compartmentation of specialized metabolism.</title>
        <authorList>
            <person name="Sun S."/>
            <person name="Shen X."/>
            <person name="Li Y."/>
            <person name="Li Y."/>
            <person name="Wang S."/>
            <person name="Li R."/>
            <person name="Zhang H."/>
            <person name="Shen G."/>
            <person name="Guo B."/>
            <person name="Wei J."/>
            <person name="Xu J."/>
            <person name="St-Pierre B."/>
            <person name="Chen S."/>
            <person name="Sun C."/>
        </authorList>
    </citation>
    <scope>NUCLEOTIDE SEQUENCE [LARGE SCALE GENOMIC DNA]</scope>
</reference>
<name>A0ACC0B5D9_CATRO</name>
<dbReference type="Proteomes" id="UP001060085">
    <property type="component" value="Linkage Group LG04"/>
</dbReference>
<accession>A0ACC0B5D9</accession>
<evidence type="ECO:0000313" key="1">
    <source>
        <dbReference type="EMBL" id="KAI5667870.1"/>
    </source>
</evidence>
<proteinExistence type="predicted"/>
<comment type="caution">
    <text evidence="1">The sequence shown here is derived from an EMBL/GenBank/DDBJ whole genome shotgun (WGS) entry which is preliminary data.</text>
</comment>
<evidence type="ECO:0000313" key="2">
    <source>
        <dbReference type="Proteomes" id="UP001060085"/>
    </source>
</evidence>
<dbReference type="EMBL" id="CM044704">
    <property type="protein sequence ID" value="KAI5667870.1"/>
    <property type="molecule type" value="Genomic_DNA"/>
</dbReference>
<sequence length="97" mass="10575">MPGQAGLTGRPQRVSKILDGRNSCSIPVEVEITSEPSQEHTQELETNEELETLSSSVLDPTSVPETHIPELEGSDDEEEYLDAQAQALKIINCLEIG</sequence>
<gene>
    <name evidence="1" type="ORF">M9H77_17723</name>
</gene>
<keyword evidence="2" id="KW-1185">Reference proteome</keyword>
<protein>
    <submittedName>
        <fullName evidence="1">Uncharacterized protein</fullName>
    </submittedName>
</protein>
<organism evidence="1 2">
    <name type="scientific">Catharanthus roseus</name>
    <name type="common">Madagascar periwinkle</name>
    <name type="synonym">Vinca rosea</name>
    <dbReference type="NCBI Taxonomy" id="4058"/>
    <lineage>
        <taxon>Eukaryota</taxon>
        <taxon>Viridiplantae</taxon>
        <taxon>Streptophyta</taxon>
        <taxon>Embryophyta</taxon>
        <taxon>Tracheophyta</taxon>
        <taxon>Spermatophyta</taxon>
        <taxon>Magnoliopsida</taxon>
        <taxon>eudicotyledons</taxon>
        <taxon>Gunneridae</taxon>
        <taxon>Pentapetalae</taxon>
        <taxon>asterids</taxon>
        <taxon>lamiids</taxon>
        <taxon>Gentianales</taxon>
        <taxon>Apocynaceae</taxon>
        <taxon>Rauvolfioideae</taxon>
        <taxon>Vinceae</taxon>
        <taxon>Catharanthinae</taxon>
        <taxon>Catharanthus</taxon>
    </lineage>
</organism>